<feature type="region of interest" description="Disordered" evidence="1">
    <location>
        <begin position="116"/>
        <end position="140"/>
    </location>
</feature>
<accession>A0A7X5Y512</accession>
<dbReference type="EMBL" id="JAATJC010000001">
    <property type="protein sequence ID" value="NJC05232.1"/>
    <property type="molecule type" value="Genomic_DNA"/>
</dbReference>
<dbReference type="Pfam" id="PF05258">
    <property type="entry name" value="DciA"/>
    <property type="match status" value="1"/>
</dbReference>
<dbReference type="Proteomes" id="UP000558192">
    <property type="component" value="Unassembled WGS sequence"/>
</dbReference>
<evidence type="ECO:0000313" key="3">
    <source>
        <dbReference type="Proteomes" id="UP000558192"/>
    </source>
</evidence>
<evidence type="ECO:0008006" key="4">
    <source>
        <dbReference type="Google" id="ProtNLM"/>
    </source>
</evidence>
<name>A0A7X5Y512_9SPHN</name>
<evidence type="ECO:0000313" key="2">
    <source>
        <dbReference type="EMBL" id="NJC05232.1"/>
    </source>
</evidence>
<keyword evidence="3" id="KW-1185">Reference proteome</keyword>
<evidence type="ECO:0000256" key="1">
    <source>
        <dbReference type="SAM" id="MobiDB-lite"/>
    </source>
</evidence>
<reference evidence="2 3" key="1">
    <citation type="submission" date="2020-03" db="EMBL/GenBank/DDBJ databases">
        <title>Genomic Encyclopedia of Type Strains, Phase IV (KMG-IV): sequencing the most valuable type-strain genomes for metagenomic binning, comparative biology and taxonomic classification.</title>
        <authorList>
            <person name="Goeker M."/>
        </authorList>
    </citation>
    <scope>NUCLEOTIDE SEQUENCE [LARGE SCALE GENOMIC DNA]</scope>
    <source>
        <strain evidence="2 3">DSM 16846</strain>
    </source>
</reference>
<organism evidence="2 3">
    <name type="scientific">Sphingomonas kaistensis</name>
    <dbReference type="NCBI Taxonomy" id="298708"/>
    <lineage>
        <taxon>Bacteria</taxon>
        <taxon>Pseudomonadati</taxon>
        <taxon>Pseudomonadota</taxon>
        <taxon>Alphaproteobacteria</taxon>
        <taxon>Sphingomonadales</taxon>
        <taxon>Sphingomonadaceae</taxon>
        <taxon>Sphingomonas</taxon>
    </lineage>
</organism>
<dbReference type="InterPro" id="IPR007922">
    <property type="entry name" value="DciA-like"/>
</dbReference>
<protein>
    <recommendedName>
        <fullName evidence="4">DUF721 domain-containing protein</fullName>
    </recommendedName>
</protein>
<dbReference type="RefSeq" id="WP_168067949.1">
    <property type="nucleotide sequence ID" value="NZ_JAATJC010000001.1"/>
</dbReference>
<proteinExistence type="predicted"/>
<feature type="region of interest" description="Disordered" evidence="1">
    <location>
        <begin position="163"/>
        <end position="186"/>
    </location>
</feature>
<sequence length="186" mass="19984">MSKKKPDPEEAPRSGRMRAAGDLALGVGGMAFKKFGFVQGAVVSRWTEIVGERYARVSTPESIRFPAGKKSGGTLTLAVDGAHAPLLQHLAPMIMERVNQFFGYEAVVKVVFRQGGRPRPSAKPARPAPAPVPRELGQGLREIPDLELRTMLENLAGKIAAADGPPTVVPAPFSLKPRPLRSDQDV</sequence>
<gene>
    <name evidence="2" type="ORF">GGQ97_001025</name>
</gene>
<comment type="caution">
    <text evidence="2">The sequence shown here is derived from an EMBL/GenBank/DDBJ whole genome shotgun (WGS) entry which is preliminary data.</text>
</comment>
<dbReference type="AlphaFoldDB" id="A0A7X5Y512"/>